<dbReference type="Pfam" id="PF07690">
    <property type="entry name" value="MFS_1"/>
    <property type="match status" value="1"/>
</dbReference>
<dbReference type="PRINTS" id="PR01035">
    <property type="entry name" value="TCRTETA"/>
</dbReference>
<evidence type="ECO:0000256" key="5">
    <source>
        <dbReference type="ARBA" id="ARBA00023136"/>
    </source>
</evidence>
<keyword evidence="2" id="KW-0813">Transport</keyword>
<keyword evidence="3 6" id="KW-0812">Transmembrane</keyword>
<dbReference type="GO" id="GO:0005886">
    <property type="term" value="C:plasma membrane"/>
    <property type="evidence" value="ECO:0007669"/>
    <property type="project" value="TreeGrafter"/>
</dbReference>
<evidence type="ECO:0000256" key="2">
    <source>
        <dbReference type="ARBA" id="ARBA00022448"/>
    </source>
</evidence>
<gene>
    <name evidence="8" type="ORF">MJAP1_001133</name>
</gene>
<accession>A0AAF0EWJ3</accession>
<dbReference type="Gene3D" id="1.20.1250.20">
    <property type="entry name" value="MFS general substrate transporter like domains"/>
    <property type="match status" value="1"/>
</dbReference>
<evidence type="ECO:0000256" key="6">
    <source>
        <dbReference type="SAM" id="Phobius"/>
    </source>
</evidence>
<feature type="transmembrane region" description="Helical" evidence="6">
    <location>
        <begin position="268"/>
        <end position="293"/>
    </location>
</feature>
<organism evidence="8 9">
    <name type="scientific">Malassezia japonica</name>
    <dbReference type="NCBI Taxonomy" id="223818"/>
    <lineage>
        <taxon>Eukaryota</taxon>
        <taxon>Fungi</taxon>
        <taxon>Dikarya</taxon>
        <taxon>Basidiomycota</taxon>
        <taxon>Ustilaginomycotina</taxon>
        <taxon>Malasseziomycetes</taxon>
        <taxon>Malasseziales</taxon>
        <taxon>Malasseziaceae</taxon>
        <taxon>Malassezia</taxon>
    </lineage>
</organism>
<feature type="transmembrane region" description="Helical" evidence="6">
    <location>
        <begin position="143"/>
        <end position="165"/>
    </location>
</feature>
<dbReference type="InterPro" id="IPR020846">
    <property type="entry name" value="MFS_dom"/>
</dbReference>
<dbReference type="PANTHER" id="PTHR23502">
    <property type="entry name" value="MAJOR FACILITATOR SUPERFAMILY"/>
    <property type="match status" value="1"/>
</dbReference>
<dbReference type="PANTHER" id="PTHR23502:SF51">
    <property type="entry name" value="QUINIDINE RESISTANCE PROTEIN 1-RELATED"/>
    <property type="match status" value="1"/>
</dbReference>
<dbReference type="InterPro" id="IPR036259">
    <property type="entry name" value="MFS_trans_sf"/>
</dbReference>
<feature type="transmembrane region" description="Helical" evidence="6">
    <location>
        <begin position="407"/>
        <end position="429"/>
    </location>
</feature>
<keyword evidence="5 6" id="KW-0472">Membrane</keyword>
<dbReference type="InterPro" id="IPR011701">
    <property type="entry name" value="MFS"/>
</dbReference>
<protein>
    <recommendedName>
        <fullName evidence="7">Major facilitator superfamily (MFS) profile domain-containing protein</fullName>
    </recommendedName>
</protein>
<dbReference type="EMBL" id="CP119959">
    <property type="protein sequence ID" value="WFD38185.1"/>
    <property type="molecule type" value="Genomic_DNA"/>
</dbReference>
<feature type="transmembrane region" description="Helical" evidence="6">
    <location>
        <begin position="380"/>
        <end position="401"/>
    </location>
</feature>
<feature type="transmembrane region" description="Helical" evidence="6">
    <location>
        <begin position="57"/>
        <end position="80"/>
    </location>
</feature>
<evidence type="ECO:0000313" key="8">
    <source>
        <dbReference type="EMBL" id="WFD38185.1"/>
    </source>
</evidence>
<keyword evidence="9" id="KW-1185">Reference proteome</keyword>
<dbReference type="Gene3D" id="1.20.1720.10">
    <property type="entry name" value="Multidrug resistance protein D"/>
    <property type="match status" value="1"/>
</dbReference>
<proteinExistence type="predicted"/>
<dbReference type="RefSeq" id="XP_060121082.1">
    <property type="nucleotide sequence ID" value="XM_060265099.1"/>
</dbReference>
<evidence type="ECO:0000259" key="7">
    <source>
        <dbReference type="PROSITE" id="PS50850"/>
    </source>
</evidence>
<evidence type="ECO:0000256" key="1">
    <source>
        <dbReference type="ARBA" id="ARBA00004141"/>
    </source>
</evidence>
<feature type="transmembrane region" description="Helical" evidence="6">
    <location>
        <begin position="346"/>
        <end position="368"/>
    </location>
</feature>
<comment type="subcellular location">
    <subcellularLocation>
        <location evidence="1">Membrane</location>
        <topology evidence="1">Multi-pass membrane protein</topology>
    </subcellularLocation>
</comment>
<reference evidence="8" key="1">
    <citation type="submission" date="2023-03" db="EMBL/GenBank/DDBJ databases">
        <title>Mating type loci evolution in Malassezia.</title>
        <authorList>
            <person name="Coelho M.A."/>
        </authorList>
    </citation>
    <scope>NUCLEOTIDE SEQUENCE</scope>
    <source>
        <strain evidence="8">CBS 9431</strain>
    </source>
</reference>
<dbReference type="GO" id="GO:0022857">
    <property type="term" value="F:transmembrane transporter activity"/>
    <property type="evidence" value="ECO:0007669"/>
    <property type="project" value="InterPro"/>
</dbReference>
<feature type="transmembrane region" description="Helical" evidence="6">
    <location>
        <begin position="115"/>
        <end position="137"/>
    </location>
</feature>
<dbReference type="Proteomes" id="UP001217754">
    <property type="component" value="Chromosome 2"/>
</dbReference>
<dbReference type="InterPro" id="IPR001958">
    <property type="entry name" value="Tet-R_TetA/multi-R_MdtG-like"/>
</dbReference>
<evidence type="ECO:0000256" key="4">
    <source>
        <dbReference type="ARBA" id="ARBA00022989"/>
    </source>
</evidence>
<evidence type="ECO:0000313" key="9">
    <source>
        <dbReference type="Proteomes" id="UP001217754"/>
    </source>
</evidence>
<name>A0AAF0EWJ3_9BASI</name>
<sequence length="450" mass="49526">MSPFAINIYMPAVPAISEELHINSSQTLLSVTLYMIMQGLSPSFWAPLSDTYGRRPILILTFVVFLIANLGLSFAKVYWLLLVLRMLQACGASSAISIGAGCISDVSRLKERGTYMGFFQTGTLLGPAVGPIIGGLMSQRWDWHAVFFFLSAFGGVYLLFMILVLPESLRALVGDGSLMPYGIWRALVPIRMVDRPTNTIEDGVEKQQWMNKPPKLNIRAMGFDRPWRAYLQADIAMMIVSFAIPFGVFTMVSSSLSPTLSTTYHYNAIYSGLCFLPLGVGSAAGSIVSGKLLDYDFARAHKKHGNKMNLHHARLQHAQLFNLLFTAMTIANGWCLQKGVHIAAPMVFQFFLSVFAILYFNAIQTILVDLSPGRAASVTAALNIGRCLVGAAFVAAVQYVIDDVGNGWTFTIFGLASFVIPIPLIECVIRLGPGWQRKKEERESAKRSVN</sequence>
<dbReference type="SUPFAM" id="SSF103473">
    <property type="entry name" value="MFS general substrate transporter"/>
    <property type="match status" value="1"/>
</dbReference>
<keyword evidence="4 6" id="KW-1133">Transmembrane helix</keyword>
<dbReference type="AlphaFoldDB" id="A0AAF0EWJ3"/>
<feature type="domain" description="Major facilitator superfamily (MFS) profile" evidence="7">
    <location>
        <begin position="1"/>
        <end position="432"/>
    </location>
</feature>
<evidence type="ECO:0000256" key="3">
    <source>
        <dbReference type="ARBA" id="ARBA00022692"/>
    </source>
</evidence>
<feature type="transmembrane region" description="Helical" evidence="6">
    <location>
        <begin position="235"/>
        <end position="256"/>
    </location>
</feature>
<dbReference type="GeneID" id="85224782"/>
<dbReference type="PROSITE" id="PS50850">
    <property type="entry name" value="MFS"/>
    <property type="match status" value="1"/>
</dbReference>